<protein>
    <submittedName>
        <fullName evidence="2">Uncharacterized protein</fullName>
    </submittedName>
</protein>
<name>A0AAD5CZ55_AMBAR</name>
<feature type="transmembrane region" description="Helical" evidence="1">
    <location>
        <begin position="65"/>
        <end position="86"/>
    </location>
</feature>
<evidence type="ECO:0000313" key="3">
    <source>
        <dbReference type="Proteomes" id="UP001206925"/>
    </source>
</evidence>
<gene>
    <name evidence="2" type="ORF">M8C21_012456</name>
</gene>
<keyword evidence="1" id="KW-0472">Membrane</keyword>
<keyword evidence="1" id="KW-1133">Transmembrane helix</keyword>
<dbReference type="Proteomes" id="UP001206925">
    <property type="component" value="Unassembled WGS sequence"/>
</dbReference>
<evidence type="ECO:0000256" key="1">
    <source>
        <dbReference type="SAM" id="Phobius"/>
    </source>
</evidence>
<proteinExistence type="predicted"/>
<evidence type="ECO:0000313" key="2">
    <source>
        <dbReference type="EMBL" id="KAI7750497.1"/>
    </source>
</evidence>
<dbReference type="AlphaFoldDB" id="A0AAD5CZ55"/>
<sequence length="90" mass="10585">MSRARTEYVVHEQHGFTFNFKTMGKEMIAKMNLVVKAARLMMSTKWMPIDLQVRLILVAIYKFRLCIFFCATTCHFSVIVFSALMMRKLL</sequence>
<accession>A0AAD5CZ55</accession>
<keyword evidence="1" id="KW-0812">Transmembrane</keyword>
<keyword evidence="3" id="KW-1185">Reference proteome</keyword>
<dbReference type="EMBL" id="JAMZMK010006147">
    <property type="protein sequence ID" value="KAI7750497.1"/>
    <property type="molecule type" value="Genomic_DNA"/>
</dbReference>
<reference evidence="2" key="1">
    <citation type="submission" date="2022-06" db="EMBL/GenBank/DDBJ databases">
        <title>Uncovering the hologenomic basis of an extraordinary plant invasion.</title>
        <authorList>
            <person name="Bieker V.C."/>
            <person name="Martin M.D."/>
            <person name="Gilbert T."/>
            <person name="Hodgins K."/>
            <person name="Battlay P."/>
            <person name="Petersen B."/>
            <person name="Wilson J."/>
        </authorList>
    </citation>
    <scope>NUCLEOTIDE SEQUENCE</scope>
    <source>
        <strain evidence="2">AA19_3_7</strain>
        <tissue evidence="2">Leaf</tissue>
    </source>
</reference>
<organism evidence="2 3">
    <name type="scientific">Ambrosia artemisiifolia</name>
    <name type="common">Common ragweed</name>
    <dbReference type="NCBI Taxonomy" id="4212"/>
    <lineage>
        <taxon>Eukaryota</taxon>
        <taxon>Viridiplantae</taxon>
        <taxon>Streptophyta</taxon>
        <taxon>Embryophyta</taxon>
        <taxon>Tracheophyta</taxon>
        <taxon>Spermatophyta</taxon>
        <taxon>Magnoliopsida</taxon>
        <taxon>eudicotyledons</taxon>
        <taxon>Gunneridae</taxon>
        <taxon>Pentapetalae</taxon>
        <taxon>asterids</taxon>
        <taxon>campanulids</taxon>
        <taxon>Asterales</taxon>
        <taxon>Asteraceae</taxon>
        <taxon>Asteroideae</taxon>
        <taxon>Heliantheae alliance</taxon>
        <taxon>Heliantheae</taxon>
        <taxon>Ambrosia</taxon>
    </lineage>
</organism>
<comment type="caution">
    <text evidence="2">The sequence shown here is derived from an EMBL/GenBank/DDBJ whole genome shotgun (WGS) entry which is preliminary data.</text>
</comment>